<dbReference type="GO" id="GO:0006260">
    <property type="term" value="P:DNA replication"/>
    <property type="evidence" value="ECO:0007669"/>
    <property type="project" value="UniProtKB-KW"/>
</dbReference>
<keyword evidence="19" id="KW-0511">Multifunctional enzyme</keyword>
<evidence type="ECO:0000256" key="3">
    <source>
        <dbReference type="ARBA" id="ARBA00004147"/>
    </source>
</evidence>
<dbReference type="Proteomes" id="UP001233429">
    <property type="component" value="Segment"/>
</dbReference>
<evidence type="ECO:0000256" key="2">
    <source>
        <dbReference type="ARBA" id="ARBA00001946"/>
    </source>
</evidence>
<keyword evidence="11" id="KW-0479">Metal-binding</keyword>
<evidence type="ECO:0000256" key="14">
    <source>
        <dbReference type="ARBA" id="ARBA00022801"/>
    </source>
</evidence>
<evidence type="ECO:0000256" key="21">
    <source>
        <dbReference type="ARBA" id="ARBA00032243"/>
    </source>
</evidence>
<comment type="cofactor">
    <cofactor evidence="2">
        <name>Mg(2+)</name>
        <dbReference type="ChEBI" id="CHEBI:18420"/>
    </cofactor>
</comment>
<keyword evidence="25" id="KW-1185">Reference proteome</keyword>
<keyword evidence="9" id="KW-0235">DNA replication</keyword>
<keyword evidence="13" id="KW-0255">Endonuclease</keyword>
<keyword evidence="12" id="KW-0547">Nucleotide-binding</keyword>
<evidence type="ECO:0000256" key="15">
    <source>
        <dbReference type="ARBA" id="ARBA00022806"/>
    </source>
</evidence>
<evidence type="ECO:0000256" key="18">
    <source>
        <dbReference type="ARBA" id="ARBA00023125"/>
    </source>
</evidence>
<dbReference type="GO" id="GO:0004519">
    <property type="term" value="F:endonuclease activity"/>
    <property type="evidence" value="ECO:0007669"/>
    <property type="project" value="UniProtKB-KW"/>
</dbReference>
<evidence type="ECO:0000256" key="17">
    <source>
        <dbReference type="ARBA" id="ARBA00023124"/>
    </source>
</evidence>
<dbReference type="InterPro" id="IPR000605">
    <property type="entry name" value="Helicase_SF3_ssDNA/RNA_vir"/>
</dbReference>
<evidence type="ECO:0000256" key="7">
    <source>
        <dbReference type="ARBA" id="ARBA00022679"/>
    </source>
</evidence>
<evidence type="ECO:0000256" key="4">
    <source>
        <dbReference type="ARBA" id="ARBA00008545"/>
    </source>
</evidence>
<dbReference type="GO" id="GO:0046872">
    <property type="term" value="F:metal ion binding"/>
    <property type="evidence" value="ECO:0007669"/>
    <property type="project" value="UniProtKB-KW"/>
</dbReference>
<keyword evidence="14" id="KW-0378">Hydrolase</keyword>
<sequence length="271" mass="31722">MAQEHISRSRAWCFTLNNFTPEELAEIENKSDYGIIGDEIGEKGTRHLQGYLYWKNPRKFTFIKKIIPRAHIEPAKGNPQQNITYCSKDKIIATWGEPPKQGKRTDLETMREILKEPEPMRKITESLNYQATRSAEKWLCYNERKRDWKPEVTWYTGPSGTGKTRAAKEELPEAYWKSGTNKWWDGYDGHKEVIIDDFRGSSIAFTDLLRLLDRYPMQVECKGGSRQFLAEKISITSIYHPEKVYKNLEEEPIEQLLRRIDKIVNLTDTDV</sequence>
<evidence type="ECO:0000256" key="11">
    <source>
        <dbReference type="ARBA" id="ARBA00022723"/>
    </source>
</evidence>
<dbReference type="GO" id="GO:0003724">
    <property type="term" value="F:RNA helicase activity"/>
    <property type="evidence" value="ECO:0007669"/>
    <property type="project" value="InterPro"/>
</dbReference>
<evidence type="ECO:0000259" key="23">
    <source>
        <dbReference type="PROSITE" id="PS52020"/>
    </source>
</evidence>
<dbReference type="GO" id="GO:0042025">
    <property type="term" value="C:host cell nucleus"/>
    <property type="evidence" value="ECO:0007669"/>
    <property type="project" value="UniProtKB-SubCell"/>
</dbReference>
<dbReference type="Gene3D" id="3.40.50.300">
    <property type="entry name" value="P-loop containing nucleotide triphosphate hydrolases"/>
    <property type="match status" value="1"/>
</dbReference>
<evidence type="ECO:0000256" key="6">
    <source>
        <dbReference type="ARBA" id="ARBA00022562"/>
    </source>
</evidence>
<evidence type="ECO:0000256" key="13">
    <source>
        <dbReference type="ARBA" id="ARBA00022759"/>
    </source>
</evidence>
<dbReference type="GO" id="GO:0016779">
    <property type="term" value="F:nucleotidyltransferase activity"/>
    <property type="evidence" value="ECO:0007669"/>
    <property type="project" value="UniProtKB-KW"/>
</dbReference>
<evidence type="ECO:0000256" key="1">
    <source>
        <dbReference type="ARBA" id="ARBA00001936"/>
    </source>
</evidence>
<dbReference type="InterPro" id="IPR027417">
    <property type="entry name" value="P-loop_NTPase"/>
</dbReference>
<reference evidence="24" key="1">
    <citation type="submission" date="2014-09" db="EMBL/GenBank/DDBJ databases">
        <title>Diverse CRESS DNA viruses recovered from Odonata collected in Arizona and Oklahoma, USA.</title>
        <authorList>
            <person name="Dayaram A."/>
            <person name="Pailes R."/>
            <person name="Potter K."/>
            <person name="Moline A.B."/>
            <person name="Rosenstein D.D."/>
            <person name="Marinov M."/>
            <person name="Varsani A."/>
        </authorList>
    </citation>
    <scope>NUCLEOTIDE SEQUENCE</scope>
    <source>
        <strain evidence="24">OdasCV-20-US-718DFS-12</strain>
    </source>
</reference>
<evidence type="ECO:0000256" key="10">
    <source>
        <dbReference type="ARBA" id="ARBA00022722"/>
    </source>
</evidence>
<comment type="cofactor">
    <cofactor evidence="1">
        <name>Mn(2+)</name>
        <dbReference type="ChEBI" id="CHEBI:29035"/>
    </cofactor>
</comment>
<dbReference type="GO" id="GO:0003677">
    <property type="term" value="F:DNA binding"/>
    <property type="evidence" value="ECO:0007669"/>
    <property type="project" value="UniProtKB-KW"/>
</dbReference>
<protein>
    <recommendedName>
        <fullName evidence="5">Replication-associated protein</fullName>
    </recommendedName>
    <alternativeName>
        <fullName evidence="20">ATP-dependent helicase Rep</fullName>
    </alternativeName>
    <alternativeName>
        <fullName evidence="21">RepP</fullName>
    </alternativeName>
</protein>
<evidence type="ECO:0000256" key="8">
    <source>
        <dbReference type="ARBA" id="ARBA00022695"/>
    </source>
</evidence>
<keyword evidence="8" id="KW-0548">Nucleotidyltransferase</keyword>
<keyword evidence="15" id="KW-0347">Helicase</keyword>
<dbReference type="PROSITE" id="PS52020">
    <property type="entry name" value="CRESS_DNA_REP"/>
    <property type="match status" value="1"/>
</dbReference>
<evidence type="ECO:0000256" key="9">
    <source>
        <dbReference type="ARBA" id="ARBA00022705"/>
    </source>
</evidence>
<keyword evidence="17" id="KW-0190">Covalent protein-DNA linkage</keyword>
<comment type="catalytic activity">
    <reaction evidence="22">
        <text>ATP + H2O = ADP + phosphate + H(+)</text>
        <dbReference type="Rhea" id="RHEA:13065"/>
        <dbReference type="ChEBI" id="CHEBI:15377"/>
        <dbReference type="ChEBI" id="CHEBI:15378"/>
        <dbReference type="ChEBI" id="CHEBI:30616"/>
        <dbReference type="ChEBI" id="CHEBI:43474"/>
        <dbReference type="ChEBI" id="CHEBI:456216"/>
    </reaction>
</comment>
<evidence type="ECO:0000313" key="24">
    <source>
        <dbReference type="EMBL" id="AJD07502.1"/>
    </source>
</evidence>
<keyword evidence="7" id="KW-0808">Transferase</keyword>
<evidence type="ECO:0000256" key="12">
    <source>
        <dbReference type="ARBA" id="ARBA00022741"/>
    </source>
</evidence>
<organism evidence="24 25">
    <name type="scientific">Odonata-associated circular virus-20</name>
    <dbReference type="NCBI Taxonomy" id="1592121"/>
    <lineage>
        <taxon>Viruses</taxon>
        <taxon>Monodnaviria</taxon>
        <taxon>Shotokuvirae</taxon>
        <taxon>Cressdnaviricota</taxon>
        <taxon>Arfiviricetes</taxon>
        <taxon>Jormunvirales</taxon>
        <taxon>Draupnirviridae</taxon>
        <taxon>Durusivirus</taxon>
        <taxon>Durusivirus erthyycolis</taxon>
    </lineage>
</organism>
<dbReference type="GO" id="GO:0000166">
    <property type="term" value="F:nucleotide binding"/>
    <property type="evidence" value="ECO:0007669"/>
    <property type="project" value="UniProtKB-KW"/>
</dbReference>
<dbReference type="GO" id="GO:0016787">
    <property type="term" value="F:hydrolase activity"/>
    <property type="evidence" value="ECO:0007669"/>
    <property type="project" value="UniProtKB-KW"/>
</dbReference>
<feature type="domain" description="CRESS-DNA virus Rep endonuclease" evidence="23">
    <location>
        <begin position="6"/>
        <end position="98"/>
    </location>
</feature>
<accession>A0A0B4UFV4</accession>
<keyword evidence="10" id="KW-0540">Nuclease</keyword>
<evidence type="ECO:0000313" key="25">
    <source>
        <dbReference type="Proteomes" id="UP001233429"/>
    </source>
</evidence>
<comment type="similarity">
    <text evidence="4">Belongs to the nanoviruses/circoviruses replication-associated protein family.</text>
</comment>
<keyword evidence="18" id="KW-0238">DNA-binding</keyword>
<dbReference type="InterPro" id="IPR049912">
    <property type="entry name" value="CRESS_DNA_REP"/>
</dbReference>
<evidence type="ECO:0000256" key="16">
    <source>
        <dbReference type="ARBA" id="ARBA00022840"/>
    </source>
</evidence>
<dbReference type="Pfam" id="PF02407">
    <property type="entry name" value="Viral_Rep"/>
    <property type="match status" value="1"/>
</dbReference>
<dbReference type="SUPFAM" id="SSF52540">
    <property type="entry name" value="P-loop containing nucleoside triphosphate hydrolases"/>
    <property type="match status" value="1"/>
</dbReference>
<name>A0A0B4UFV4_9VIRU</name>
<evidence type="ECO:0000256" key="22">
    <source>
        <dbReference type="ARBA" id="ARBA00049360"/>
    </source>
</evidence>
<evidence type="ECO:0000256" key="19">
    <source>
        <dbReference type="ARBA" id="ARBA00023268"/>
    </source>
</evidence>
<proteinExistence type="inferred from homology"/>
<dbReference type="GO" id="GO:0003723">
    <property type="term" value="F:RNA binding"/>
    <property type="evidence" value="ECO:0007669"/>
    <property type="project" value="InterPro"/>
</dbReference>
<comment type="subcellular location">
    <subcellularLocation>
        <location evidence="3">Host nucleus</location>
    </subcellularLocation>
</comment>
<evidence type="ECO:0000256" key="20">
    <source>
        <dbReference type="ARBA" id="ARBA00030754"/>
    </source>
</evidence>
<keyword evidence="16" id="KW-0067">ATP-binding</keyword>
<dbReference type="Pfam" id="PF00910">
    <property type="entry name" value="RNA_helicase"/>
    <property type="match status" value="1"/>
</dbReference>
<evidence type="ECO:0000256" key="5">
    <source>
        <dbReference type="ARBA" id="ARBA00014531"/>
    </source>
</evidence>
<dbReference type="Gene3D" id="3.40.1310.20">
    <property type="match status" value="1"/>
</dbReference>
<keyword evidence="6" id="KW-1048">Host nucleus</keyword>
<dbReference type="EMBL" id="KM598406">
    <property type="protein sequence ID" value="AJD07502.1"/>
    <property type="molecule type" value="Genomic_DNA"/>
</dbReference>